<evidence type="ECO:0000313" key="3">
    <source>
        <dbReference type="Proteomes" id="UP000270094"/>
    </source>
</evidence>
<dbReference type="AlphaFoldDB" id="A0A3P7L8G9"/>
<feature type="compositionally biased region" description="Acidic residues" evidence="1">
    <location>
        <begin position="47"/>
        <end position="58"/>
    </location>
</feature>
<keyword evidence="3" id="KW-1185">Reference proteome</keyword>
<feature type="region of interest" description="Disordered" evidence="1">
    <location>
        <begin position="46"/>
        <end position="68"/>
    </location>
</feature>
<feature type="region of interest" description="Disordered" evidence="1">
    <location>
        <begin position="99"/>
        <end position="127"/>
    </location>
</feature>
<protein>
    <submittedName>
        <fullName evidence="2">Uncharacterized protein</fullName>
    </submittedName>
</protein>
<name>A0A3P7L8G9_STRVU</name>
<organism evidence="2 3">
    <name type="scientific">Strongylus vulgaris</name>
    <name type="common">Blood worm</name>
    <dbReference type="NCBI Taxonomy" id="40348"/>
    <lineage>
        <taxon>Eukaryota</taxon>
        <taxon>Metazoa</taxon>
        <taxon>Ecdysozoa</taxon>
        <taxon>Nematoda</taxon>
        <taxon>Chromadorea</taxon>
        <taxon>Rhabditida</taxon>
        <taxon>Rhabditina</taxon>
        <taxon>Rhabditomorpha</taxon>
        <taxon>Strongyloidea</taxon>
        <taxon>Strongylidae</taxon>
        <taxon>Strongylus</taxon>
    </lineage>
</organism>
<sequence>MRQLSDGMLIIRGEKILSRKDLEVVIRKENSFYKFVVGDSNAKVGIPEEEERSGDLDQDSGIRMNTGGGHGSHAAVLLIRRSTTFLPTEDGAYWTSQWYHPSGFRSPPPPSKIANQPKVGEGDLSPC</sequence>
<gene>
    <name evidence="2" type="ORF">SVUK_LOCUS10496</name>
</gene>
<dbReference type="Proteomes" id="UP000270094">
    <property type="component" value="Unassembled WGS sequence"/>
</dbReference>
<reference evidence="2 3" key="1">
    <citation type="submission" date="2018-11" db="EMBL/GenBank/DDBJ databases">
        <authorList>
            <consortium name="Pathogen Informatics"/>
        </authorList>
    </citation>
    <scope>NUCLEOTIDE SEQUENCE [LARGE SCALE GENOMIC DNA]</scope>
</reference>
<accession>A0A3P7L8G9</accession>
<evidence type="ECO:0000313" key="2">
    <source>
        <dbReference type="EMBL" id="VDM75498.1"/>
    </source>
</evidence>
<dbReference type="EMBL" id="UYYB01095406">
    <property type="protein sequence ID" value="VDM75498.1"/>
    <property type="molecule type" value="Genomic_DNA"/>
</dbReference>
<dbReference type="OrthoDB" id="5904477at2759"/>
<evidence type="ECO:0000256" key="1">
    <source>
        <dbReference type="SAM" id="MobiDB-lite"/>
    </source>
</evidence>
<proteinExistence type="predicted"/>